<feature type="domain" description="F-box" evidence="3">
    <location>
        <begin position="8"/>
        <end position="48"/>
    </location>
</feature>
<dbReference type="AlphaFoldDB" id="A0A8T0ILI1"/>
<dbReference type="Pfam" id="PF01344">
    <property type="entry name" value="Kelch_1"/>
    <property type="match status" value="2"/>
</dbReference>
<dbReference type="SUPFAM" id="SSF117281">
    <property type="entry name" value="Kelch motif"/>
    <property type="match status" value="1"/>
</dbReference>
<dbReference type="InterPro" id="IPR006652">
    <property type="entry name" value="Kelch_1"/>
</dbReference>
<accession>A0A8T0ILI1</accession>
<dbReference type="Gene3D" id="1.20.1280.50">
    <property type="match status" value="1"/>
</dbReference>
<evidence type="ECO:0000259" key="3">
    <source>
        <dbReference type="SMART" id="SM00256"/>
    </source>
</evidence>
<keyword evidence="1" id="KW-0880">Kelch repeat</keyword>
<gene>
    <name evidence="4" type="ORF">KC19_3G126100</name>
</gene>
<dbReference type="PANTHER" id="PTHR46344">
    <property type="entry name" value="OS02G0202900 PROTEIN"/>
    <property type="match status" value="1"/>
</dbReference>
<evidence type="ECO:0000256" key="2">
    <source>
        <dbReference type="ARBA" id="ARBA00022737"/>
    </source>
</evidence>
<dbReference type="OrthoDB" id="45365at2759"/>
<proteinExistence type="predicted"/>
<dbReference type="SUPFAM" id="SSF81383">
    <property type="entry name" value="F-box domain"/>
    <property type="match status" value="1"/>
</dbReference>
<comment type="caution">
    <text evidence="4">The sequence shown here is derived from an EMBL/GenBank/DDBJ whole genome shotgun (WGS) entry which is preliminary data.</text>
</comment>
<dbReference type="SMART" id="SM00612">
    <property type="entry name" value="Kelch"/>
    <property type="match status" value="2"/>
</dbReference>
<dbReference type="Gene3D" id="2.120.10.80">
    <property type="entry name" value="Kelch-type beta propeller"/>
    <property type="match status" value="1"/>
</dbReference>
<protein>
    <recommendedName>
        <fullName evidence="3">F-box domain-containing protein</fullName>
    </recommendedName>
</protein>
<evidence type="ECO:0000313" key="4">
    <source>
        <dbReference type="EMBL" id="KAG0583313.1"/>
    </source>
</evidence>
<evidence type="ECO:0000313" key="5">
    <source>
        <dbReference type="Proteomes" id="UP000822688"/>
    </source>
</evidence>
<dbReference type="InterPro" id="IPR015915">
    <property type="entry name" value="Kelch-typ_b-propeller"/>
</dbReference>
<sequence>MAGLIEGLPDVVALQCLARLPLAQHQSLQLVCKAWHAAVRSQELFRFRRELRTQEEWLYVCGHTPEKVWQAYDPLANRWSLLPVLPSPIPHLAGYGAVGCNGKLYVIGGTSDFVDPATGEREPLRPSLDGWVFDPVVGTWSAIAPMHTPRVHFACLSHEGKIVVAGGWDAREKPVLNAEVYNPELNTWQAFPRLNEGPSSVTFGIVLDDKMRVFHKSEKLSQVYDLANQRWVVEECNWAGGAMAVVKGEPYVVRHGVVSREHHSQPHRSSPLCSWPECLHRRAFAVAGLGPDLYVVGGIIRPRPSSTEISYLHDVDICTVEGGTEDLVWRKGAPMPLSIGSVDDQICAVLKL</sequence>
<organism evidence="4 5">
    <name type="scientific">Ceratodon purpureus</name>
    <name type="common">Fire moss</name>
    <name type="synonym">Dicranum purpureum</name>
    <dbReference type="NCBI Taxonomy" id="3225"/>
    <lineage>
        <taxon>Eukaryota</taxon>
        <taxon>Viridiplantae</taxon>
        <taxon>Streptophyta</taxon>
        <taxon>Embryophyta</taxon>
        <taxon>Bryophyta</taxon>
        <taxon>Bryophytina</taxon>
        <taxon>Bryopsida</taxon>
        <taxon>Dicranidae</taxon>
        <taxon>Pseudoditrichales</taxon>
        <taxon>Ditrichaceae</taxon>
        <taxon>Ceratodon</taxon>
    </lineage>
</organism>
<keyword evidence="2" id="KW-0677">Repeat</keyword>
<dbReference type="EMBL" id="CM026423">
    <property type="protein sequence ID" value="KAG0583313.1"/>
    <property type="molecule type" value="Genomic_DNA"/>
</dbReference>
<dbReference type="InterPro" id="IPR036047">
    <property type="entry name" value="F-box-like_dom_sf"/>
</dbReference>
<keyword evidence="5" id="KW-1185">Reference proteome</keyword>
<dbReference type="CDD" id="cd22152">
    <property type="entry name" value="F-box_AtAFR-like"/>
    <property type="match status" value="1"/>
</dbReference>
<evidence type="ECO:0000256" key="1">
    <source>
        <dbReference type="ARBA" id="ARBA00022441"/>
    </source>
</evidence>
<name>A0A8T0ILI1_CERPU</name>
<dbReference type="Pfam" id="PF00646">
    <property type="entry name" value="F-box"/>
    <property type="match status" value="1"/>
</dbReference>
<dbReference type="InterPro" id="IPR001810">
    <property type="entry name" value="F-box_dom"/>
</dbReference>
<dbReference type="Proteomes" id="UP000822688">
    <property type="component" value="Chromosome 3"/>
</dbReference>
<reference evidence="4" key="1">
    <citation type="submission" date="2020-06" db="EMBL/GenBank/DDBJ databases">
        <title>WGS assembly of Ceratodon purpureus strain R40.</title>
        <authorList>
            <person name="Carey S.B."/>
            <person name="Jenkins J."/>
            <person name="Shu S."/>
            <person name="Lovell J.T."/>
            <person name="Sreedasyam A."/>
            <person name="Maumus F."/>
            <person name="Tiley G.P."/>
            <person name="Fernandez-Pozo N."/>
            <person name="Barry K."/>
            <person name="Chen C."/>
            <person name="Wang M."/>
            <person name="Lipzen A."/>
            <person name="Daum C."/>
            <person name="Saski C.A."/>
            <person name="Payton A.C."/>
            <person name="Mcbreen J.C."/>
            <person name="Conrad R.E."/>
            <person name="Kollar L.M."/>
            <person name="Olsson S."/>
            <person name="Huttunen S."/>
            <person name="Landis J.B."/>
            <person name="Wickett N.J."/>
            <person name="Johnson M.G."/>
            <person name="Rensing S.A."/>
            <person name="Grimwood J."/>
            <person name="Schmutz J."/>
            <person name="Mcdaniel S.F."/>
        </authorList>
    </citation>
    <scope>NUCLEOTIDE SEQUENCE</scope>
    <source>
        <strain evidence="4">R40</strain>
    </source>
</reference>
<dbReference type="SMART" id="SM00256">
    <property type="entry name" value="FBOX"/>
    <property type="match status" value="1"/>
</dbReference>
<dbReference type="PANTHER" id="PTHR46344:SF21">
    <property type="entry name" value="F-BOX_KELCH-REPEAT PROTEIN SKIP30 ISOFORM X2"/>
    <property type="match status" value="1"/>
</dbReference>